<keyword evidence="8" id="KW-1185">Reference proteome</keyword>
<proteinExistence type="inferred from homology"/>
<dbReference type="InterPro" id="IPR013325">
    <property type="entry name" value="RNA_pol_sigma_r2"/>
</dbReference>
<keyword evidence="3" id="KW-0731">Sigma factor</keyword>
<evidence type="ECO:0000259" key="6">
    <source>
        <dbReference type="Pfam" id="PF08281"/>
    </source>
</evidence>
<dbReference type="InterPro" id="IPR039425">
    <property type="entry name" value="RNA_pol_sigma-70-like"/>
</dbReference>
<sequence length="162" mass="18455">MTQMSLFKRFAPRLGTILKKRGLSDSEAEELVQEAFLRLLQYSKENDVAREEGFLVRTAVNLSIDAGRRAERLDLVSEPVEDLPLVDDLPDPERVAIGRSRLEYLAMGFERLDPITRSIVKARRIEGLSMREIALREGLSVSAVEKRFAKAMVSLSSWMRNF</sequence>
<protein>
    <submittedName>
        <fullName evidence="7">Sigma-70 family RNA polymerase sigma factor</fullName>
    </submittedName>
</protein>
<dbReference type="GO" id="GO:0016987">
    <property type="term" value="F:sigma factor activity"/>
    <property type="evidence" value="ECO:0007669"/>
    <property type="project" value="UniProtKB-KW"/>
</dbReference>
<dbReference type="GO" id="GO:0006352">
    <property type="term" value="P:DNA-templated transcription initiation"/>
    <property type="evidence" value="ECO:0007669"/>
    <property type="project" value="InterPro"/>
</dbReference>
<name>A0A4Q2KP16_9SPHN</name>
<dbReference type="SUPFAM" id="SSF88946">
    <property type="entry name" value="Sigma2 domain of RNA polymerase sigma factors"/>
    <property type="match status" value="1"/>
</dbReference>
<evidence type="ECO:0000256" key="2">
    <source>
        <dbReference type="ARBA" id="ARBA00023015"/>
    </source>
</evidence>
<dbReference type="AlphaFoldDB" id="A0A4Q2KP16"/>
<evidence type="ECO:0000313" key="7">
    <source>
        <dbReference type="EMBL" id="RXZ66319.1"/>
    </source>
</evidence>
<dbReference type="OrthoDB" id="9794372at2"/>
<dbReference type="PANTHER" id="PTHR43133">
    <property type="entry name" value="RNA POLYMERASE ECF-TYPE SIGMA FACTO"/>
    <property type="match status" value="1"/>
</dbReference>
<dbReference type="GO" id="GO:0003677">
    <property type="term" value="F:DNA binding"/>
    <property type="evidence" value="ECO:0007669"/>
    <property type="project" value="InterPro"/>
</dbReference>
<dbReference type="InterPro" id="IPR013249">
    <property type="entry name" value="RNA_pol_sigma70_r4_t2"/>
</dbReference>
<dbReference type="Proteomes" id="UP000293623">
    <property type="component" value="Unassembled WGS sequence"/>
</dbReference>
<dbReference type="Pfam" id="PF04542">
    <property type="entry name" value="Sigma70_r2"/>
    <property type="match status" value="1"/>
</dbReference>
<comment type="caution">
    <text evidence="7">The sequence shown here is derived from an EMBL/GenBank/DDBJ whole genome shotgun (WGS) entry which is preliminary data.</text>
</comment>
<comment type="similarity">
    <text evidence="1">Belongs to the sigma-70 factor family. ECF subfamily.</text>
</comment>
<dbReference type="InterPro" id="IPR013324">
    <property type="entry name" value="RNA_pol_sigma_r3/r4-like"/>
</dbReference>
<organism evidence="7 8">
    <name type="scientific">Pelagerythrobacter rhizovicinus</name>
    <dbReference type="NCBI Taxonomy" id="2268576"/>
    <lineage>
        <taxon>Bacteria</taxon>
        <taxon>Pseudomonadati</taxon>
        <taxon>Pseudomonadota</taxon>
        <taxon>Alphaproteobacteria</taxon>
        <taxon>Sphingomonadales</taxon>
        <taxon>Erythrobacteraceae</taxon>
        <taxon>Pelagerythrobacter</taxon>
    </lineage>
</organism>
<keyword evidence="4" id="KW-0804">Transcription</keyword>
<evidence type="ECO:0000256" key="1">
    <source>
        <dbReference type="ARBA" id="ARBA00010641"/>
    </source>
</evidence>
<dbReference type="InterPro" id="IPR007627">
    <property type="entry name" value="RNA_pol_sigma70_r2"/>
</dbReference>
<evidence type="ECO:0000259" key="5">
    <source>
        <dbReference type="Pfam" id="PF04542"/>
    </source>
</evidence>
<dbReference type="InterPro" id="IPR014284">
    <property type="entry name" value="RNA_pol_sigma-70_dom"/>
</dbReference>
<evidence type="ECO:0000256" key="3">
    <source>
        <dbReference type="ARBA" id="ARBA00023082"/>
    </source>
</evidence>
<dbReference type="InterPro" id="IPR036388">
    <property type="entry name" value="WH-like_DNA-bd_sf"/>
</dbReference>
<dbReference type="SUPFAM" id="SSF88659">
    <property type="entry name" value="Sigma3 and sigma4 domains of RNA polymerase sigma factors"/>
    <property type="match status" value="1"/>
</dbReference>
<dbReference type="EMBL" id="SDPV01000001">
    <property type="protein sequence ID" value="RXZ66319.1"/>
    <property type="molecule type" value="Genomic_DNA"/>
</dbReference>
<reference evidence="7 8" key="1">
    <citation type="submission" date="2019-01" db="EMBL/GenBank/DDBJ databases">
        <title>Altererythrobacter rhizovicinus sp. nov., isolated from the rhizosphere soil of Haloxylon ammodendron.</title>
        <authorList>
            <person name="Li H.-P."/>
            <person name="Gou J.-Y."/>
            <person name="Yao D."/>
            <person name="Han Q.-Q."/>
            <person name="Shao K.-Z."/>
            <person name="Zhao Q."/>
            <person name="Zhang J.-L."/>
        </authorList>
    </citation>
    <scope>NUCLEOTIDE SEQUENCE [LARGE SCALE GENOMIC DNA]</scope>
    <source>
        <strain evidence="7 8">AY-3R</strain>
    </source>
</reference>
<dbReference type="NCBIfam" id="TIGR02937">
    <property type="entry name" value="sigma70-ECF"/>
    <property type="match status" value="1"/>
</dbReference>
<dbReference type="Gene3D" id="1.10.1740.10">
    <property type="match status" value="1"/>
</dbReference>
<keyword evidence="2" id="KW-0805">Transcription regulation</keyword>
<dbReference type="Pfam" id="PF08281">
    <property type="entry name" value="Sigma70_r4_2"/>
    <property type="match status" value="1"/>
</dbReference>
<evidence type="ECO:0000256" key="4">
    <source>
        <dbReference type="ARBA" id="ARBA00023163"/>
    </source>
</evidence>
<evidence type="ECO:0000313" key="8">
    <source>
        <dbReference type="Proteomes" id="UP000293623"/>
    </source>
</evidence>
<feature type="domain" description="RNA polymerase sigma factor 70 region 4 type 2" evidence="6">
    <location>
        <begin position="109"/>
        <end position="153"/>
    </location>
</feature>
<dbReference type="Gene3D" id="1.10.10.10">
    <property type="entry name" value="Winged helix-like DNA-binding domain superfamily/Winged helix DNA-binding domain"/>
    <property type="match status" value="1"/>
</dbReference>
<accession>A0A4Q2KP16</accession>
<dbReference type="PANTHER" id="PTHR43133:SF63">
    <property type="entry name" value="RNA POLYMERASE SIGMA FACTOR FECI-RELATED"/>
    <property type="match status" value="1"/>
</dbReference>
<gene>
    <name evidence="7" type="ORF">ETX26_06380</name>
</gene>
<feature type="domain" description="RNA polymerase sigma-70 region 2" evidence="5">
    <location>
        <begin position="6"/>
        <end position="72"/>
    </location>
</feature>